<evidence type="ECO:0000313" key="2">
    <source>
        <dbReference type="EMBL" id="KAG7528290.1"/>
    </source>
</evidence>
<comment type="caution">
    <text evidence="2">The sequence shown here is derived from an EMBL/GenBank/DDBJ whole genome shotgun (WGS) entry which is preliminary data.</text>
</comment>
<proteinExistence type="predicted"/>
<feature type="coiled-coil region" evidence="1">
    <location>
        <begin position="138"/>
        <end position="165"/>
    </location>
</feature>
<sequence length="219" mass="24684">MIPFCSAISISKIKTLCKLLDTLESVINSEERFHVGEPGGKLGFLQGLLASLTKNARGSSTMISPNFTKENLPEAYQAGYELSEDLQVHRAPEGGIYHFDFKRRLDRYLDGSQTETVTIATAIWRHDIRGPSKRVRNLEEAEARIAELQSQFEQSQRELTETRMKLSMTENKLSTTREEFSAFRDQCSRDNSRLTSLLKGAYGELWPGSIPTARSSGYP</sequence>
<name>A0A8K0JFP9_9TREE</name>
<gene>
    <name evidence="2" type="ORF">FFLO_06274</name>
</gene>
<dbReference type="AlphaFoldDB" id="A0A8K0JFP9"/>
<dbReference type="Proteomes" id="UP000812966">
    <property type="component" value="Unassembled WGS sequence"/>
</dbReference>
<keyword evidence="1" id="KW-0175">Coiled coil</keyword>
<protein>
    <submittedName>
        <fullName evidence="2">Uncharacterized protein</fullName>
    </submittedName>
</protein>
<organism evidence="2 3">
    <name type="scientific">Filobasidium floriforme</name>
    <dbReference type="NCBI Taxonomy" id="5210"/>
    <lineage>
        <taxon>Eukaryota</taxon>
        <taxon>Fungi</taxon>
        <taxon>Dikarya</taxon>
        <taxon>Basidiomycota</taxon>
        <taxon>Agaricomycotina</taxon>
        <taxon>Tremellomycetes</taxon>
        <taxon>Filobasidiales</taxon>
        <taxon>Filobasidiaceae</taxon>
        <taxon>Filobasidium</taxon>
    </lineage>
</organism>
<dbReference type="EMBL" id="JABELV010000193">
    <property type="protein sequence ID" value="KAG7528290.1"/>
    <property type="molecule type" value="Genomic_DNA"/>
</dbReference>
<evidence type="ECO:0000313" key="3">
    <source>
        <dbReference type="Proteomes" id="UP000812966"/>
    </source>
</evidence>
<accession>A0A8K0JFP9</accession>
<evidence type="ECO:0000256" key="1">
    <source>
        <dbReference type="SAM" id="Coils"/>
    </source>
</evidence>
<reference evidence="2" key="1">
    <citation type="submission" date="2020-04" db="EMBL/GenBank/DDBJ databases">
        <title>Analysis of mating type loci in Filobasidium floriforme.</title>
        <authorList>
            <person name="Nowrousian M."/>
        </authorList>
    </citation>
    <scope>NUCLEOTIDE SEQUENCE</scope>
    <source>
        <strain evidence="2">CBS 6242</strain>
    </source>
</reference>
<keyword evidence="3" id="KW-1185">Reference proteome</keyword>